<evidence type="ECO:0000313" key="2">
    <source>
        <dbReference type="Proteomes" id="UP001150581"/>
    </source>
</evidence>
<organism evidence="1 2">
    <name type="scientific">Kickxella alabastrina</name>
    <dbReference type="NCBI Taxonomy" id="61397"/>
    <lineage>
        <taxon>Eukaryota</taxon>
        <taxon>Fungi</taxon>
        <taxon>Fungi incertae sedis</taxon>
        <taxon>Zoopagomycota</taxon>
        <taxon>Kickxellomycotina</taxon>
        <taxon>Kickxellomycetes</taxon>
        <taxon>Kickxellales</taxon>
        <taxon>Kickxellaceae</taxon>
        <taxon>Kickxella</taxon>
    </lineage>
</organism>
<protein>
    <submittedName>
        <fullName evidence="1">Uncharacterized protein</fullName>
    </submittedName>
</protein>
<gene>
    <name evidence="1" type="ORF">LPJ66_001611</name>
</gene>
<accession>A0ACC1ISS4</accession>
<evidence type="ECO:0000313" key="1">
    <source>
        <dbReference type="EMBL" id="KAJ1900229.1"/>
    </source>
</evidence>
<proteinExistence type="predicted"/>
<comment type="caution">
    <text evidence="1">The sequence shown here is derived from an EMBL/GenBank/DDBJ whole genome shotgun (WGS) entry which is preliminary data.</text>
</comment>
<keyword evidence="2" id="KW-1185">Reference proteome</keyword>
<dbReference type="EMBL" id="JANBPG010000094">
    <property type="protein sequence ID" value="KAJ1900229.1"/>
    <property type="molecule type" value="Genomic_DNA"/>
</dbReference>
<dbReference type="Proteomes" id="UP001150581">
    <property type="component" value="Unassembled WGS sequence"/>
</dbReference>
<sequence length="95" mass="10753">MTCTLDRYQPISLANGTHYQNCMLACTVPICFNNDLVIPVECLVLTVSTDIILGNDWLRQHNSTIACKNKKLDTMYTNRSCTLTGLHNSTKMEFH</sequence>
<name>A0ACC1ISS4_9FUNG</name>
<reference evidence="1" key="1">
    <citation type="submission" date="2022-07" db="EMBL/GenBank/DDBJ databases">
        <title>Phylogenomic reconstructions and comparative analyses of Kickxellomycotina fungi.</title>
        <authorList>
            <person name="Reynolds N.K."/>
            <person name="Stajich J.E."/>
            <person name="Barry K."/>
            <person name="Grigoriev I.V."/>
            <person name="Crous P."/>
            <person name="Smith M.E."/>
        </authorList>
    </citation>
    <scope>NUCLEOTIDE SEQUENCE</scope>
    <source>
        <strain evidence="1">Benny 63K</strain>
    </source>
</reference>